<organism evidence="1">
    <name type="scientific">hydrothermal vent metagenome</name>
    <dbReference type="NCBI Taxonomy" id="652676"/>
    <lineage>
        <taxon>unclassified sequences</taxon>
        <taxon>metagenomes</taxon>
        <taxon>ecological metagenomes</taxon>
    </lineage>
</organism>
<dbReference type="AlphaFoldDB" id="A0A3B0ZNL6"/>
<protein>
    <submittedName>
        <fullName evidence="1">Uncharacterized protein</fullName>
    </submittedName>
</protein>
<gene>
    <name evidence="1" type="ORF">MNBD_GAMMA17-2054</name>
</gene>
<dbReference type="InterPro" id="IPR010328">
    <property type="entry name" value="DUF928"/>
</dbReference>
<accession>A0A3B0ZNL6</accession>
<proteinExistence type="predicted"/>
<evidence type="ECO:0000313" key="1">
    <source>
        <dbReference type="EMBL" id="VAW89763.1"/>
    </source>
</evidence>
<feature type="non-terminal residue" evidence="1">
    <location>
        <position position="192"/>
    </location>
</feature>
<dbReference type="Pfam" id="PF06051">
    <property type="entry name" value="DUF928"/>
    <property type="match status" value="1"/>
</dbReference>
<reference evidence="1" key="1">
    <citation type="submission" date="2018-06" db="EMBL/GenBank/DDBJ databases">
        <authorList>
            <person name="Zhirakovskaya E."/>
        </authorList>
    </citation>
    <scope>NUCLEOTIDE SEQUENCE</scope>
</reference>
<dbReference type="EMBL" id="UOFQ01000152">
    <property type="protein sequence ID" value="VAW89763.1"/>
    <property type="molecule type" value="Genomic_DNA"/>
</dbReference>
<name>A0A3B0ZNL6_9ZZZZ</name>
<sequence>MKSLINVTVLMVALLLPLHSHAADEHQVPAKEQVGAKPLPMALVPYVPPKPMRPTPKIRISQGGTRGCGGFPVVTLLAPEHVGRTTQAQPQLYWHTSAMSQKPAVVTLSHHAAVEPLLEWHLPAPIGPGIHVIDMAQHGIHLQVGKTYEWSLRINCGAAGGAGDLVVKSYIERIATNEATRLMVQRDDPLTV</sequence>